<reference evidence="1 2" key="1">
    <citation type="submission" date="2020-08" db="EMBL/GenBank/DDBJ databases">
        <title>Functional genomics of gut bacteria from endangered species of beetles.</title>
        <authorList>
            <person name="Carlos-Shanley C."/>
        </authorList>
    </citation>
    <scope>NUCLEOTIDE SEQUENCE [LARGE SCALE GENOMIC DNA]</scope>
    <source>
        <strain evidence="1 2">S00179</strain>
    </source>
</reference>
<accession>A0A7W7P551</accession>
<name>A0A7W7P551_PSENT</name>
<dbReference type="GO" id="GO:0016740">
    <property type="term" value="F:transferase activity"/>
    <property type="evidence" value="ECO:0007669"/>
    <property type="project" value="UniProtKB-KW"/>
</dbReference>
<proteinExistence type="predicted"/>
<organism evidence="1 2">
    <name type="scientific">Pseudomonas nitroreducens</name>
    <dbReference type="NCBI Taxonomy" id="46680"/>
    <lineage>
        <taxon>Bacteria</taxon>
        <taxon>Pseudomonadati</taxon>
        <taxon>Pseudomonadota</taxon>
        <taxon>Gammaproteobacteria</taxon>
        <taxon>Pseudomonadales</taxon>
        <taxon>Pseudomonadaceae</taxon>
        <taxon>Pseudomonas</taxon>
    </lineage>
</organism>
<dbReference type="PANTHER" id="PTHR15364">
    <property type="entry name" value="2'-DEOXYNUCLEOSIDE 5'-PHOSPHATE N-HYDROLASE 1"/>
    <property type="match status" value="1"/>
</dbReference>
<dbReference type="GO" id="GO:0070694">
    <property type="term" value="F:5-hydroxymethyl-dUMP N-hydrolase activity"/>
    <property type="evidence" value="ECO:0007669"/>
    <property type="project" value="TreeGrafter"/>
</dbReference>
<evidence type="ECO:0000313" key="2">
    <source>
        <dbReference type="Proteomes" id="UP000566995"/>
    </source>
</evidence>
<comment type="caution">
    <text evidence="1">The sequence shown here is derived from an EMBL/GenBank/DDBJ whole genome shotgun (WGS) entry which is preliminary data.</text>
</comment>
<dbReference type="InterPro" id="IPR051239">
    <property type="entry name" value="2'-dNMP_N-hydrolase"/>
</dbReference>
<keyword evidence="1" id="KW-0808">Transferase</keyword>
<dbReference type="Proteomes" id="UP000566995">
    <property type="component" value="Unassembled WGS sequence"/>
</dbReference>
<dbReference type="InterPro" id="IPR007710">
    <property type="entry name" value="Nucleoside_deoxyribTrfase"/>
</dbReference>
<sequence>MESRGSGRVKCYLSGFDIYASDAMERGFKLKRLCLAHNMLALYPGDNRAPLELPRHEAAQWLTFRNLNLLRQADCVLANLNDFRGGEPAPNVCFEVGMAVALGKPVWGYCSDLRAITDKLPSENGRCDKGFELESFNLPHNKMIACTWSGVSLRVDDAVASLATHMVKRGKRPEPTFRAPADLDMMLLTRVS</sequence>
<dbReference type="AlphaFoldDB" id="A0A7W7P551"/>
<dbReference type="GO" id="GO:0009159">
    <property type="term" value="P:deoxyribonucleoside monophosphate catabolic process"/>
    <property type="evidence" value="ECO:0007669"/>
    <property type="project" value="TreeGrafter"/>
</dbReference>
<dbReference type="EMBL" id="JACHLI010000043">
    <property type="protein sequence ID" value="MBB4867589.1"/>
    <property type="molecule type" value="Genomic_DNA"/>
</dbReference>
<dbReference type="Pfam" id="PF05014">
    <property type="entry name" value="Nuc_deoxyrib_tr"/>
    <property type="match status" value="1"/>
</dbReference>
<evidence type="ECO:0000313" key="1">
    <source>
        <dbReference type="EMBL" id="MBB4867589.1"/>
    </source>
</evidence>
<protein>
    <submittedName>
        <fullName evidence="1">Nucleoside 2-deoxyribosyltransferase</fullName>
    </submittedName>
</protein>
<dbReference type="RefSeq" id="WP_184597260.1">
    <property type="nucleotide sequence ID" value="NZ_JACHLI010000043.1"/>
</dbReference>
<dbReference type="Gene3D" id="3.40.50.450">
    <property type="match status" value="1"/>
</dbReference>
<dbReference type="SUPFAM" id="SSF52309">
    <property type="entry name" value="N-(deoxy)ribosyltransferase-like"/>
    <property type="match status" value="1"/>
</dbReference>
<dbReference type="PANTHER" id="PTHR15364:SF0">
    <property type="entry name" value="2'-DEOXYNUCLEOSIDE 5'-PHOSPHATE N-HYDROLASE 1"/>
    <property type="match status" value="1"/>
</dbReference>
<gene>
    <name evidence="1" type="ORF">HNP46_006503</name>
</gene>